<feature type="compositionally biased region" description="Basic and acidic residues" evidence="1">
    <location>
        <begin position="1162"/>
        <end position="1177"/>
    </location>
</feature>
<reference evidence="2 3" key="1">
    <citation type="submission" date="2014-06" db="EMBL/GenBank/DDBJ databases">
        <authorList>
            <person name="Swart Estienne"/>
        </authorList>
    </citation>
    <scope>NUCLEOTIDE SEQUENCE [LARGE SCALE GENOMIC DNA]</scope>
    <source>
        <strain evidence="2 3">130c</strain>
    </source>
</reference>
<feature type="compositionally biased region" description="Polar residues" evidence="1">
    <location>
        <begin position="767"/>
        <end position="804"/>
    </location>
</feature>
<accession>A0A078AQ28</accession>
<dbReference type="AlphaFoldDB" id="A0A078AQ28"/>
<feature type="region of interest" description="Disordered" evidence="1">
    <location>
        <begin position="1"/>
        <end position="25"/>
    </location>
</feature>
<name>A0A078AQ28_STYLE</name>
<evidence type="ECO:0000256" key="1">
    <source>
        <dbReference type="SAM" id="MobiDB-lite"/>
    </source>
</evidence>
<dbReference type="Proteomes" id="UP000039865">
    <property type="component" value="Unassembled WGS sequence"/>
</dbReference>
<evidence type="ECO:0000313" key="3">
    <source>
        <dbReference type="Proteomes" id="UP000039865"/>
    </source>
</evidence>
<dbReference type="PROSITE" id="PS00018">
    <property type="entry name" value="EF_HAND_1"/>
    <property type="match status" value="1"/>
</dbReference>
<feature type="region of interest" description="Disordered" evidence="1">
    <location>
        <begin position="1122"/>
        <end position="1202"/>
    </location>
</feature>
<evidence type="ECO:0008006" key="4">
    <source>
        <dbReference type="Google" id="ProtNLM"/>
    </source>
</evidence>
<proteinExistence type="predicted"/>
<evidence type="ECO:0000313" key="2">
    <source>
        <dbReference type="EMBL" id="CDW84475.1"/>
    </source>
</evidence>
<sequence length="1202" mass="138533">MKNIQSSQEKTARIQNTSNISPNQIQSERQNFDVDMNEFNMLNAHHQESINSSAGMTVLRQVQDNIKLQNSKNNQQPNGSILIKDNRYTDAIRSQEVQLKEEDSSKTRVVASGGGEGFFLTGVNVNGQVIEGQHEDDNVNPLLQESQLQVEAKLDFDEDGLIDNYEVISIIDSSRALSNDNCVIINEKQQSLTHLTCNSQVTLRVDALVSQYSQVEKIAKRYAKIFVDQQKTDKLILNISDQHDTSNIGGFNISNFKMRYLNEFINDIISDYEQSFLGCFSKQLIQHMQSLNFFKSLDLYMSITKFEGDSGFSLVQGDDQEELQDDVVDDYQEFQVPLPNIRQSRPRDGEMSKKQSAKKKNTDKKRISSEKYLIMSSSPKNKRDSSQEYIDDGRVKKQLFSQDKKTKLIQNQPKKTQGSLPEYKQISDMSEIYSAFTQANLRYRVLKRKLQDKSSLDASQIKYQQDEIKDEIILIQFKLINKETEKQLNSFNILNVPLSKMGDINLQNLHDILIKLKSGGNKAKEYIPYNKSIMSRILAPILNKENIVYLSHYSKRGIISHLNSPNHTGLANGLFLFLDKIFMERRFKKKKLNHQEALKILQKKFSKEVKEIYSIIGHFRDGVNSFETYTNQSAQTMQTVNKAATKTQSFTLFHQILHFLALKEDIDMNGGPLANSNFLSEEEIQKVIFDKQYLKFLRKKIRAELAGMPQIQAQQSTVKLTKLQQVQYECIKSELKEDYEKKVTSLKNRLDKKAMRDPSLLLFSQLTQEEPKKTSTTPLAGNGFNKSFTSGGRNASNQYNRPRFQQNANNNKKYQYQLENVNDKDKFYEFYLKSAQKAIDIMRQQQILSSDDKIDSQNQTFTDGVNVQNLPVYHPSKAQNQSEYQSQSSSVIEQSKLNYNQNNNSNSHYIQNLGTGLRINNPLRAQSSKKEERRQPRSIRNIDSALEIENNNHNTAKQQKLQPLFVREHIYHDNSNVLERIEERIKNSKLSETQYTQNAYSNLDRKTSASSQSRAALSSQNRKFRKVLSNNQAIQMKQKSGTDVSSAISQIPKAQTELTKVKEFLPLRAQGKLKAFNIYNEGADSGYQDNPSDMTQFRENPKYLKNQSNLYNLSSLLYEQRDMKRKPQTAQRQKRIPQNQNNYASNDLNRQRTNSMSKPTLIKRESSNMTDIEKEQDPYSQNQKQQLSDDKPLFGQLYQNAS</sequence>
<feature type="compositionally biased region" description="Low complexity" evidence="1">
    <location>
        <begin position="1008"/>
        <end position="1020"/>
    </location>
</feature>
<feature type="region of interest" description="Disordered" evidence="1">
    <location>
        <begin position="1003"/>
        <end position="1022"/>
    </location>
</feature>
<dbReference type="OrthoDB" id="10690805at2759"/>
<dbReference type="InParanoid" id="A0A078AQ28"/>
<dbReference type="InterPro" id="IPR018247">
    <property type="entry name" value="EF_Hand_1_Ca_BS"/>
</dbReference>
<keyword evidence="3" id="KW-1185">Reference proteome</keyword>
<organism evidence="2 3">
    <name type="scientific">Stylonychia lemnae</name>
    <name type="common">Ciliate</name>
    <dbReference type="NCBI Taxonomy" id="5949"/>
    <lineage>
        <taxon>Eukaryota</taxon>
        <taxon>Sar</taxon>
        <taxon>Alveolata</taxon>
        <taxon>Ciliophora</taxon>
        <taxon>Intramacronucleata</taxon>
        <taxon>Spirotrichea</taxon>
        <taxon>Stichotrichia</taxon>
        <taxon>Sporadotrichida</taxon>
        <taxon>Oxytrichidae</taxon>
        <taxon>Stylonychinae</taxon>
        <taxon>Stylonychia</taxon>
    </lineage>
</organism>
<feature type="region of interest" description="Disordered" evidence="1">
    <location>
        <begin position="767"/>
        <end position="810"/>
    </location>
</feature>
<feature type="compositionally biased region" description="Basic residues" evidence="1">
    <location>
        <begin position="1123"/>
        <end position="1135"/>
    </location>
</feature>
<protein>
    <recommendedName>
        <fullName evidence="4">EF-hand domain-containing protein</fullName>
    </recommendedName>
</protein>
<feature type="region of interest" description="Disordered" evidence="1">
    <location>
        <begin position="338"/>
        <end position="369"/>
    </location>
</feature>
<dbReference type="EMBL" id="CCKQ01012835">
    <property type="protein sequence ID" value="CDW84475.1"/>
    <property type="molecule type" value="Genomic_DNA"/>
</dbReference>
<gene>
    <name evidence="2" type="primary">Contig11644.g12468</name>
    <name evidence="2" type="ORF">STYLEM_13538</name>
</gene>
<feature type="compositionally biased region" description="Polar residues" evidence="1">
    <location>
        <begin position="1136"/>
        <end position="1158"/>
    </location>
</feature>